<dbReference type="PANTHER" id="PTHR30487">
    <property type="entry name" value="TYPE 4 PREPILIN-LIKE PROTEINS LEADER PEPTIDE-PROCESSING ENZYME"/>
    <property type="match status" value="1"/>
</dbReference>
<evidence type="ECO:0000256" key="1">
    <source>
        <dbReference type="ARBA" id="ARBA00005801"/>
    </source>
</evidence>
<comment type="similarity">
    <text evidence="1 2">Belongs to the peptidase A24 family.</text>
</comment>
<keyword evidence="3" id="KW-1133">Transmembrane helix</keyword>
<dbReference type="Pfam" id="PF01478">
    <property type="entry name" value="Peptidase_A24"/>
    <property type="match status" value="1"/>
</dbReference>
<evidence type="ECO:0000256" key="3">
    <source>
        <dbReference type="SAM" id="Phobius"/>
    </source>
</evidence>
<feature type="domain" description="Prepilin type IV endopeptidase peptidase" evidence="4">
    <location>
        <begin position="106"/>
        <end position="215"/>
    </location>
</feature>
<feature type="transmembrane region" description="Helical" evidence="3">
    <location>
        <begin position="192"/>
        <end position="217"/>
    </location>
</feature>
<dbReference type="GO" id="GO:0004190">
    <property type="term" value="F:aspartic-type endopeptidase activity"/>
    <property type="evidence" value="ECO:0007669"/>
    <property type="project" value="UniProtKB-EC"/>
</dbReference>
<dbReference type="Proteomes" id="UP001617351">
    <property type="component" value="Unassembled WGS sequence"/>
</dbReference>
<comment type="caution">
    <text evidence="5">The sequence shown here is derived from an EMBL/GenBank/DDBJ whole genome shotgun (WGS) entry which is preliminary data.</text>
</comment>
<feature type="transmembrane region" description="Helical" evidence="3">
    <location>
        <begin position="152"/>
        <end position="172"/>
    </location>
</feature>
<feature type="transmembrane region" description="Helical" evidence="3">
    <location>
        <begin position="76"/>
        <end position="94"/>
    </location>
</feature>
<dbReference type="InterPro" id="IPR014032">
    <property type="entry name" value="Peptidase_A24A_bac"/>
</dbReference>
<dbReference type="InterPro" id="IPR000045">
    <property type="entry name" value="Prepilin_IV_endopep_pep"/>
</dbReference>
<sequence>MGVVVIIVAAGYGAAAGWLLPRAAYRLSVEPGAPWRTHCPQGHPLRGRLGPARCPGRPAGPAAGAGECGPRYGARSGTTALVAGAVCAALAAAAGPRPETAVFAGLAPVLVLLALVDLAVHRLPDLLTLPLAAAAAAGLGAAALAPGAAGSWRLALLGGAALGAAYLLLFLINPAGMGFGDVKLALPLGIALGWYGWGVWLFGAFLGFLYGALYGLFLVLRSPNGRKQAFPFGPFMAAGALTGLLLGGFGA</sequence>
<keyword evidence="5" id="KW-0378">Hydrolase</keyword>
<evidence type="ECO:0000313" key="5">
    <source>
        <dbReference type="EMBL" id="MFJ2820062.1"/>
    </source>
</evidence>
<gene>
    <name evidence="5" type="ORF">ACIO7M_02955</name>
</gene>
<dbReference type="PRINTS" id="PR00864">
    <property type="entry name" value="PREPILNPTASE"/>
</dbReference>
<keyword evidence="3" id="KW-0812">Transmembrane</keyword>
<dbReference type="InterPro" id="IPR050882">
    <property type="entry name" value="Prepilin_peptidase/N-MTase"/>
</dbReference>
<organism evidence="5 6">
    <name type="scientific">Streptomyces toxytricini</name>
    <name type="common">Actinomyces toxytricini</name>
    <dbReference type="NCBI Taxonomy" id="67369"/>
    <lineage>
        <taxon>Bacteria</taxon>
        <taxon>Bacillati</taxon>
        <taxon>Actinomycetota</taxon>
        <taxon>Actinomycetes</taxon>
        <taxon>Kitasatosporales</taxon>
        <taxon>Streptomycetaceae</taxon>
        <taxon>Streptomyces</taxon>
    </lineage>
</organism>
<name>A0ABW8EBR1_STRT5</name>
<dbReference type="RefSeq" id="WP_402376965.1">
    <property type="nucleotide sequence ID" value="NZ_JBIUYY010000001.1"/>
</dbReference>
<accession>A0ABW8EBR1</accession>
<dbReference type="PANTHER" id="PTHR30487:SF0">
    <property type="entry name" value="PREPILIN LEADER PEPTIDASE_N-METHYLTRANSFERASE-RELATED"/>
    <property type="match status" value="1"/>
</dbReference>
<dbReference type="EMBL" id="JBIUYY010000001">
    <property type="protein sequence ID" value="MFJ2820062.1"/>
    <property type="molecule type" value="Genomic_DNA"/>
</dbReference>
<evidence type="ECO:0000259" key="4">
    <source>
        <dbReference type="Pfam" id="PF01478"/>
    </source>
</evidence>
<feature type="transmembrane region" description="Helical" evidence="3">
    <location>
        <begin position="229"/>
        <end position="249"/>
    </location>
</feature>
<feature type="transmembrane region" description="Helical" evidence="3">
    <location>
        <begin position="101"/>
        <end position="120"/>
    </location>
</feature>
<dbReference type="Gene3D" id="1.20.120.1220">
    <property type="match status" value="1"/>
</dbReference>
<protein>
    <submittedName>
        <fullName evidence="5">Prepilin peptidase</fullName>
        <ecNumber evidence="5">3.4.23.43</ecNumber>
    </submittedName>
</protein>
<reference evidence="5 6" key="1">
    <citation type="submission" date="2024-10" db="EMBL/GenBank/DDBJ databases">
        <title>The Natural Products Discovery Center: Release of the First 8490 Sequenced Strains for Exploring Actinobacteria Biosynthetic Diversity.</title>
        <authorList>
            <person name="Kalkreuter E."/>
            <person name="Kautsar S.A."/>
            <person name="Yang D."/>
            <person name="Bader C.D."/>
            <person name="Teijaro C.N."/>
            <person name="Fluegel L."/>
            <person name="Davis C.M."/>
            <person name="Simpson J.R."/>
            <person name="Lauterbach L."/>
            <person name="Steele A.D."/>
            <person name="Gui C."/>
            <person name="Meng S."/>
            <person name="Li G."/>
            <person name="Viehrig K."/>
            <person name="Ye F."/>
            <person name="Su P."/>
            <person name="Kiefer A.F."/>
            <person name="Nichols A."/>
            <person name="Cepeda A.J."/>
            <person name="Yan W."/>
            <person name="Fan B."/>
            <person name="Jiang Y."/>
            <person name="Adhikari A."/>
            <person name="Zheng C.-J."/>
            <person name="Schuster L."/>
            <person name="Cowan T.M."/>
            <person name="Smanski M.J."/>
            <person name="Chevrette M.G."/>
            <person name="De Carvalho L.P.S."/>
            <person name="Shen B."/>
        </authorList>
    </citation>
    <scope>NUCLEOTIDE SEQUENCE [LARGE SCALE GENOMIC DNA]</scope>
    <source>
        <strain evidence="5 6">NPDC087220</strain>
    </source>
</reference>
<evidence type="ECO:0000313" key="6">
    <source>
        <dbReference type="Proteomes" id="UP001617351"/>
    </source>
</evidence>
<keyword evidence="6" id="KW-1185">Reference proteome</keyword>
<evidence type="ECO:0000256" key="2">
    <source>
        <dbReference type="RuleBase" id="RU003793"/>
    </source>
</evidence>
<dbReference type="EC" id="3.4.23.43" evidence="5"/>
<feature type="transmembrane region" description="Helical" evidence="3">
    <location>
        <begin position="126"/>
        <end position="145"/>
    </location>
</feature>
<proteinExistence type="inferred from homology"/>
<keyword evidence="3" id="KW-0472">Membrane</keyword>